<dbReference type="Gene3D" id="3.40.710.10">
    <property type="entry name" value="DD-peptidase/beta-lactamase superfamily"/>
    <property type="match status" value="1"/>
</dbReference>
<keyword evidence="4" id="KW-1185">Reference proteome</keyword>
<evidence type="ECO:0000313" key="3">
    <source>
        <dbReference type="EMBL" id="KYG73428.1"/>
    </source>
</evidence>
<dbReference type="InterPro" id="IPR012338">
    <property type="entry name" value="Beta-lactam/transpept-like"/>
</dbReference>
<dbReference type="Proteomes" id="UP000075606">
    <property type="component" value="Unassembled WGS sequence"/>
</dbReference>
<dbReference type="PANTHER" id="PTHR46825">
    <property type="entry name" value="D-ALANYL-D-ALANINE-CARBOXYPEPTIDASE/ENDOPEPTIDASE AMPH"/>
    <property type="match status" value="1"/>
</dbReference>
<dbReference type="InterPro" id="IPR001466">
    <property type="entry name" value="Beta-lactam-related"/>
</dbReference>
<feature type="domain" description="Beta-lactamase-related" evidence="2">
    <location>
        <begin position="41"/>
        <end position="335"/>
    </location>
</feature>
<gene>
    <name evidence="3" type="ORF">AWW68_12065</name>
</gene>
<reference evidence="3 4" key="1">
    <citation type="submission" date="2016-01" db="EMBL/GenBank/DDBJ databases">
        <title>Genome sequencing of Roseivirga spongicola UST030701-084.</title>
        <authorList>
            <person name="Selvaratnam C."/>
            <person name="Thevarajoo S."/>
            <person name="Goh K.M."/>
            <person name="Ee R."/>
            <person name="Chan K.-G."/>
            <person name="Chong C.S."/>
        </authorList>
    </citation>
    <scope>NUCLEOTIDE SEQUENCE [LARGE SCALE GENOMIC DNA]</scope>
    <source>
        <strain evidence="3 4">UST030701-084</strain>
    </source>
</reference>
<dbReference type="AlphaFoldDB" id="A0A150X3Y0"/>
<dbReference type="STRING" id="333140.AWW68_12065"/>
<comment type="caution">
    <text evidence="3">The sequence shown here is derived from an EMBL/GenBank/DDBJ whole genome shotgun (WGS) entry which is preliminary data.</text>
</comment>
<proteinExistence type="predicted"/>
<dbReference type="Gene3D" id="2.40.128.600">
    <property type="match status" value="1"/>
</dbReference>
<dbReference type="Pfam" id="PF00144">
    <property type="entry name" value="Beta-lactamase"/>
    <property type="match status" value="1"/>
</dbReference>
<name>A0A150X3Y0_9BACT</name>
<accession>A0A150X3Y0</accession>
<organism evidence="3 4">
    <name type="scientific">Roseivirga spongicola</name>
    <dbReference type="NCBI Taxonomy" id="333140"/>
    <lineage>
        <taxon>Bacteria</taxon>
        <taxon>Pseudomonadati</taxon>
        <taxon>Bacteroidota</taxon>
        <taxon>Cytophagia</taxon>
        <taxon>Cytophagales</taxon>
        <taxon>Roseivirgaceae</taxon>
        <taxon>Roseivirga</taxon>
    </lineage>
</organism>
<feature type="signal peptide" evidence="1">
    <location>
        <begin position="1"/>
        <end position="24"/>
    </location>
</feature>
<protein>
    <recommendedName>
        <fullName evidence="2">Beta-lactamase-related domain-containing protein</fullName>
    </recommendedName>
</protein>
<keyword evidence="1" id="KW-0732">Signal</keyword>
<evidence type="ECO:0000313" key="4">
    <source>
        <dbReference type="Proteomes" id="UP000075606"/>
    </source>
</evidence>
<dbReference type="SUPFAM" id="SSF56601">
    <property type="entry name" value="beta-lactamase/transpeptidase-like"/>
    <property type="match status" value="1"/>
</dbReference>
<dbReference type="RefSeq" id="WP_068221737.1">
    <property type="nucleotide sequence ID" value="NZ_CP139724.1"/>
</dbReference>
<dbReference type="OrthoDB" id="9797709at2"/>
<dbReference type="InterPro" id="IPR050491">
    <property type="entry name" value="AmpC-like"/>
</dbReference>
<dbReference type="EMBL" id="LRPC01000028">
    <property type="protein sequence ID" value="KYG73428.1"/>
    <property type="molecule type" value="Genomic_DNA"/>
</dbReference>
<dbReference type="PANTHER" id="PTHR46825:SF7">
    <property type="entry name" value="D-ALANYL-D-ALANINE CARBOXYPEPTIDASE"/>
    <property type="match status" value="1"/>
</dbReference>
<evidence type="ECO:0000259" key="2">
    <source>
        <dbReference type="Pfam" id="PF00144"/>
    </source>
</evidence>
<sequence length="449" mass="49910">MKTQSIKQLYTLILTLLVSVTAFGQSQKVSGINEFLTTLDKHNKFMGVVAIYENGEQQYIKASGYADVQNGKKLNTDTRFRIGSISKMFTAVLTFQTIEKGLLSLDTPLSDYYPEISNSEKITISDMLEHRSGIPNFTNTGEYIAKMESGLSESEVLKIIKSMKVEIQPKTQTSYSNSNYYLLSKILEKTTQKTFDQLLTQGITAPLKLKNTFYGSEIDPTKNEAYSYKFSVSNNKWAKASETNMGIPLGAGAIVSNTADLSAFINALFTGKLISDKSLEQMKEIKDGLGKGMMVFPFYSQMAFGHNGSIDGFESSLAYFPDSKTTVVMLANALSDYSFNNIALGVLSNWFGKPFDAPNFSEKPVKRTAEELKAFSGTYSNSQIQMNIKVWEENGSLMAQADGQSAFNLDSYENDTFKFIPAGITMKFDLDQKRFTLLQGGGEFVFVKK</sequence>
<feature type="chain" id="PRO_5007574152" description="Beta-lactamase-related domain-containing protein" evidence="1">
    <location>
        <begin position="25"/>
        <end position="449"/>
    </location>
</feature>
<evidence type="ECO:0000256" key="1">
    <source>
        <dbReference type="SAM" id="SignalP"/>
    </source>
</evidence>